<evidence type="ECO:0000256" key="9">
    <source>
        <dbReference type="SAM" id="MobiDB-lite"/>
    </source>
</evidence>
<feature type="binding site" evidence="8">
    <location>
        <position position="777"/>
    </location>
    <ligand>
        <name>[4Fe-4S] cluster</name>
        <dbReference type="ChEBI" id="CHEBI:49883"/>
        <label>2</label>
    </ligand>
</feature>
<feature type="region of interest" description="Disordered" evidence="9">
    <location>
        <begin position="1"/>
        <end position="24"/>
    </location>
</feature>
<keyword evidence="4" id="KW-0249">Electron transport</keyword>
<feature type="binding site" evidence="8">
    <location>
        <position position="845"/>
    </location>
    <ligand>
        <name>[4Fe-4S] cluster</name>
        <dbReference type="ChEBI" id="CHEBI:49883"/>
        <label>3</label>
    </ligand>
</feature>
<dbReference type="CDD" id="cd03377">
    <property type="entry name" value="TPP_PFOR_PNO"/>
    <property type="match status" value="1"/>
</dbReference>
<feature type="binding site" evidence="8">
    <location>
        <position position="725"/>
    </location>
    <ligand>
        <name>[4Fe-4S] cluster</name>
        <dbReference type="ChEBI" id="CHEBI:49883"/>
        <label>2</label>
    </ligand>
</feature>
<dbReference type="Pfam" id="PF02775">
    <property type="entry name" value="TPP_enzyme_C"/>
    <property type="match status" value="1"/>
</dbReference>
<dbReference type="Gene3D" id="4.10.780.10">
    <property type="entry name" value="Pyruvate-flavodoxin oxidoreductase, EKR domain"/>
    <property type="match status" value="1"/>
</dbReference>
<feature type="binding site" evidence="8">
    <location>
        <position position="873"/>
    </location>
    <ligand>
        <name>[4Fe-4S] cluster</name>
        <dbReference type="ChEBI" id="CHEBI:49883"/>
        <label>3</label>
    </ligand>
</feature>
<accession>W2TSP9</accession>
<dbReference type="InterPro" id="IPR033412">
    <property type="entry name" value="PFOR_II"/>
</dbReference>
<evidence type="ECO:0000256" key="2">
    <source>
        <dbReference type="ARBA" id="ARBA00022485"/>
    </source>
</evidence>
<dbReference type="SUPFAM" id="SSF52518">
    <property type="entry name" value="Thiamin diphosphate-binding fold (THDP-binding)"/>
    <property type="match status" value="2"/>
</dbReference>
<reference evidence="12" key="1">
    <citation type="journal article" date="2014" name="Nat. Genet.">
        <title>Genome of the human hookworm Necator americanus.</title>
        <authorList>
            <person name="Tang Y.T."/>
            <person name="Gao X."/>
            <person name="Rosa B.A."/>
            <person name="Abubucker S."/>
            <person name="Hallsworth-Pepin K."/>
            <person name="Martin J."/>
            <person name="Tyagi R."/>
            <person name="Heizer E."/>
            <person name="Zhang X."/>
            <person name="Bhonagiri-Palsikar V."/>
            <person name="Minx P."/>
            <person name="Warren W.C."/>
            <person name="Wang Q."/>
            <person name="Zhan B."/>
            <person name="Hotez P.J."/>
            <person name="Sternberg P.W."/>
            <person name="Dougall A."/>
            <person name="Gaze S.T."/>
            <person name="Mulvenna J."/>
            <person name="Sotillo J."/>
            <person name="Ranganathan S."/>
            <person name="Rabelo E.M."/>
            <person name="Wilson R.K."/>
            <person name="Felgner P.L."/>
            <person name="Bethony J."/>
            <person name="Hawdon J.M."/>
            <person name="Gasser R.B."/>
            <person name="Loukas A."/>
            <person name="Mitreva M."/>
        </authorList>
    </citation>
    <scope>NUCLEOTIDE SEQUENCE [LARGE SCALE GENOMIC DNA]</scope>
</reference>
<dbReference type="SUPFAM" id="SSF53323">
    <property type="entry name" value="Pyruvate-ferredoxin oxidoreductase, PFOR, domain III"/>
    <property type="match status" value="1"/>
</dbReference>
<dbReference type="Proteomes" id="UP000053676">
    <property type="component" value="Unassembled WGS sequence"/>
</dbReference>
<dbReference type="PROSITE" id="PS00198">
    <property type="entry name" value="4FE4S_FER_1"/>
    <property type="match status" value="1"/>
</dbReference>
<dbReference type="Pfam" id="PF01558">
    <property type="entry name" value="POR"/>
    <property type="match status" value="1"/>
</dbReference>
<name>W2TSP9_NECAM</name>
<evidence type="ECO:0000256" key="1">
    <source>
        <dbReference type="ARBA" id="ARBA00022448"/>
    </source>
</evidence>
<dbReference type="FunFam" id="3.40.50.970:FF:000012">
    <property type="entry name" value="Pyruvate:ferredoxin (Flavodoxin) oxidoreductase"/>
    <property type="match status" value="1"/>
</dbReference>
<dbReference type="InterPro" id="IPR029061">
    <property type="entry name" value="THDP-binding"/>
</dbReference>
<evidence type="ECO:0000313" key="11">
    <source>
        <dbReference type="EMBL" id="ETN84077.1"/>
    </source>
</evidence>
<dbReference type="FunFam" id="3.40.50.970:FF:000041">
    <property type="entry name" value="Pyruvate:ferredoxin (Flavodoxin) oxidoreductase"/>
    <property type="match status" value="1"/>
</dbReference>
<dbReference type="Gene3D" id="3.40.50.920">
    <property type="match status" value="1"/>
</dbReference>
<keyword evidence="7 8" id="KW-0411">Iron-sulfur</keyword>
<dbReference type="PROSITE" id="PS51379">
    <property type="entry name" value="4FE4S_FER_2"/>
    <property type="match status" value="2"/>
</dbReference>
<organism evidence="11 12">
    <name type="scientific">Necator americanus</name>
    <name type="common">Human hookworm</name>
    <dbReference type="NCBI Taxonomy" id="51031"/>
    <lineage>
        <taxon>Eukaryota</taxon>
        <taxon>Metazoa</taxon>
        <taxon>Ecdysozoa</taxon>
        <taxon>Nematoda</taxon>
        <taxon>Chromadorea</taxon>
        <taxon>Rhabditida</taxon>
        <taxon>Rhabditina</taxon>
        <taxon>Rhabditomorpha</taxon>
        <taxon>Strongyloidea</taxon>
        <taxon>Ancylostomatidae</taxon>
        <taxon>Bunostominae</taxon>
        <taxon>Necator</taxon>
    </lineage>
</organism>
<dbReference type="Pfam" id="PF10371">
    <property type="entry name" value="EKR"/>
    <property type="match status" value="1"/>
</dbReference>
<evidence type="ECO:0000256" key="5">
    <source>
        <dbReference type="ARBA" id="ARBA00023002"/>
    </source>
</evidence>
<evidence type="ECO:0000256" key="8">
    <source>
        <dbReference type="PIRSR" id="PIRSR000159-50"/>
    </source>
</evidence>
<keyword evidence="6 8" id="KW-0408">Iron</keyword>
<gene>
    <name evidence="11" type="ORF">NECAME_17272</name>
</gene>
<dbReference type="GO" id="GO:0006979">
    <property type="term" value="P:response to oxidative stress"/>
    <property type="evidence" value="ECO:0007669"/>
    <property type="project" value="TreeGrafter"/>
</dbReference>
<feature type="binding site" evidence="8">
    <location>
        <position position="781"/>
    </location>
    <ligand>
        <name>[4Fe-4S] cluster</name>
        <dbReference type="ChEBI" id="CHEBI:49883"/>
        <label>1</label>
    </ligand>
</feature>
<keyword evidence="3 8" id="KW-0479">Metal-binding</keyword>
<evidence type="ECO:0000259" key="10">
    <source>
        <dbReference type="PROSITE" id="PS51379"/>
    </source>
</evidence>
<sequence length="1221" mass="132712">MSLPRDRHGAGNGRGSYTCRGGPAMTRSTMDGNTAVATVAYKLNEVCAIFPITPSSPMAELADQWTAEGVPNLWGNLPVVQEMQAEGGAAGAVHGALQSGALTTTFTASQGLMLMLPNMYKIAGELTSTVFHVAARSLATSALSIFGDHSDVMAARMTGFALLSAASVQEAHDSALIAQAATLESRVPFLHFFDGFRTSHELNTLELLDDNVLHAMIDDGLIRAHRGRALSPERPFVRGTAHNPDTYFQAREAVNRYYDAVPGIVEKLMDRFGDLTGRRYRLFEYSGAPEPEHVVVLMGSGAQTVQETVKTLVAQGRRVGVLQVRLYRPFSAAHLLAELPASVTRIAVLEQTKEPGASGEPLYQDVVATLANAFSRGERASLPLVTGGRYGISSKDFTPAMVKAVFDELEQSQPRHSFSVGIEDDVTHLSLDYDPAFDIEPDDVTRAVFYGLGADGTVGANKNSVKIIGEDTGNYAQGYFVYDSHKSGAQTVSHLRFGPRPVHAPYLISRAGFVACHRFDFLERVDVLQYAAPGATFLLNAPYAADAVWAYLPRPVQQTIIDRKLNVYVIDASAAARELGLGFRVNTLLQTCFFALSGVLPRDEAILAIKKAIRKTYGRQGERVVQMNDAAVDGALARMQQVKVPEAADGGEPPPIVPIDAPEFVRDVTAMMFAGKGDAIPVSLMPADGTFPSGTSAYEKRNVSDTVPQWRSDLCIQCGQCGFVCPHGVIRARYFHEDRLAGAPGSFPSAPVNARGYPEARFSLQIYIEDCTGCGLCVEACPAYSAVEPETKALNIVDKLPVLETERRNIHFFESLPVNDRARVDFANVRGVQFLQPLFEFPGACAGCGETPYLRLLSQLFGDRLQIANATGCSSIYGGNLPVTPWSKDQEGRGPAWSNSLFEDNAEFGLGFRLAADQHLALAHRRLKELAPQVGEDLVTAILEARQTQESDIRVQRERVTLLKTRLLALPADARASDLLSVVDHLVRRSIWLVGGDGWAYDIGYGGLDHVLAQGRDVNVLVLDTEVYSNTGGQSSKATPLAAVAKFAAAGKRVPRKDLALQAIAYGNIYVAQVAMGANPQQTLQAFREAEAYGGSSLILAYSHCIAHGIDMRQGMHQQALATESGYWPLFRYNPTMRQVGANPFQLDSMRPSITLKDYAYNEIRYSALAESDGDAAAHLLDAAQRWVDEKFRQYEDLAARDGSRFWSNAPSIKDADRVDA</sequence>
<feature type="binding site" evidence="8">
    <location>
        <position position="771"/>
    </location>
    <ligand>
        <name>[4Fe-4S] cluster</name>
        <dbReference type="ChEBI" id="CHEBI:49883"/>
        <label>2</label>
    </ligand>
</feature>
<dbReference type="GO" id="GO:0016903">
    <property type="term" value="F:oxidoreductase activity, acting on the aldehyde or oxo group of donors"/>
    <property type="evidence" value="ECO:0007669"/>
    <property type="project" value="InterPro"/>
</dbReference>
<comment type="cofactor">
    <cofactor evidence="8">
        <name>[4Fe-4S] cluster</name>
        <dbReference type="ChEBI" id="CHEBI:49883"/>
    </cofactor>
    <text evidence="8">Binds 3 [4Fe-4S] clusters per subunit.</text>
</comment>
<keyword evidence="2 8" id="KW-0004">4Fe-4S</keyword>
<dbReference type="PANTHER" id="PTHR32154">
    <property type="entry name" value="PYRUVATE-FLAVODOXIN OXIDOREDUCTASE-RELATED"/>
    <property type="match status" value="1"/>
</dbReference>
<feature type="binding site" evidence="8">
    <location>
        <position position="1105"/>
    </location>
    <ligand>
        <name>[4Fe-4S] cluster</name>
        <dbReference type="ChEBI" id="CHEBI:49883"/>
        <label>3</label>
    </ligand>
</feature>
<evidence type="ECO:0000256" key="3">
    <source>
        <dbReference type="ARBA" id="ARBA00022723"/>
    </source>
</evidence>
<dbReference type="SUPFAM" id="SSF52922">
    <property type="entry name" value="TK C-terminal domain-like"/>
    <property type="match status" value="1"/>
</dbReference>
<feature type="binding site" evidence="8">
    <location>
        <position position="774"/>
    </location>
    <ligand>
        <name>[4Fe-4S] cluster</name>
        <dbReference type="ChEBI" id="CHEBI:49883"/>
        <label>2</label>
    </ligand>
</feature>
<dbReference type="InterPro" id="IPR050722">
    <property type="entry name" value="Pyruvate:ferred/Flavod_OxRd"/>
</dbReference>
<evidence type="ECO:0000256" key="4">
    <source>
        <dbReference type="ARBA" id="ARBA00022982"/>
    </source>
</evidence>
<dbReference type="STRING" id="51031.W2TSP9"/>
<dbReference type="Pfam" id="PF01855">
    <property type="entry name" value="POR_N"/>
    <property type="match status" value="1"/>
</dbReference>
<dbReference type="InterPro" id="IPR019456">
    <property type="entry name" value="Pyrv-flavodox_OxRtase_EKR"/>
</dbReference>
<dbReference type="InterPro" id="IPR017896">
    <property type="entry name" value="4Fe4S_Fe-S-bd"/>
</dbReference>
<feature type="binding site" evidence="8">
    <location>
        <position position="715"/>
    </location>
    <ligand>
        <name>[4Fe-4S] cluster</name>
        <dbReference type="ChEBI" id="CHEBI:49883"/>
        <label>1</label>
    </ligand>
</feature>
<dbReference type="EMBL" id="KI658035">
    <property type="protein sequence ID" value="ETN84077.1"/>
    <property type="molecule type" value="Genomic_DNA"/>
</dbReference>
<proteinExistence type="predicted"/>
<dbReference type="GO" id="GO:0030976">
    <property type="term" value="F:thiamine pyrophosphate binding"/>
    <property type="evidence" value="ECO:0007669"/>
    <property type="project" value="InterPro"/>
</dbReference>
<dbReference type="SMART" id="SM00890">
    <property type="entry name" value="EKR"/>
    <property type="match status" value="1"/>
</dbReference>
<dbReference type="InterPro" id="IPR002869">
    <property type="entry name" value="Pyrv_flavodox_OxRed_cen"/>
</dbReference>
<dbReference type="PIRSF" id="PIRSF000159">
    <property type="entry name" value="NifJ"/>
    <property type="match status" value="1"/>
</dbReference>
<keyword evidence="5" id="KW-0560">Oxidoreductase</keyword>
<dbReference type="Pfam" id="PF17147">
    <property type="entry name" value="PFOR_II"/>
    <property type="match status" value="1"/>
</dbReference>
<feature type="binding site" evidence="8">
    <location>
        <position position="848"/>
    </location>
    <ligand>
        <name>[4Fe-4S] cluster</name>
        <dbReference type="ChEBI" id="CHEBI:49883"/>
        <label>3</label>
    </ligand>
</feature>
<dbReference type="NCBIfam" id="TIGR02176">
    <property type="entry name" value="pyruv_ox_red"/>
    <property type="match status" value="1"/>
</dbReference>
<dbReference type="InterPro" id="IPR002880">
    <property type="entry name" value="Pyrv_Fd/Flavodoxin_OxRdtase_N"/>
</dbReference>
<dbReference type="Gene3D" id="3.40.920.10">
    <property type="entry name" value="Pyruvate-ferredoxin oxidoreductase, PFOR, domain III"/>
    <property type="match status" value="1"/>
</dbReference>
<dbReference type="InterPro" id="IPR009014">
    <property type="entry name" value="Transketo_C/PFOR_II"/>
</dbReference>
<dbReference type="FunFam" id="3.40.920.10:FF:000001">
    <property type="entry name" value="Pyruvate:ferredoxin (Flavodoxin) oxidoreductase"/>
    <property type="match status" value="1"/>
</dbReference>
<dbReference type="FunFam" id="3.40.50.920:FF:000007">
    <property type="entry name" value="Pyruvate:ferredoxin (Flavodoxin) oxidoreductase"/>
    <property type="match status" value="1"/>
</dbReference>
<dbReference type="CDD" id="cd07034">
    <property type="entry name" value="TPP_PYR_PFOR_IOR-alpha_like"/>
    <property type="match status" value="1"/>
</dbReference>
<keyword evidence="12" id="KW-1185">Reference proteome</keyword>
<dbReference type="OMA" id="NTVMQVC"/>
<dbReference type="InterPro" id="IPR011766">
    <property type="entry name" value="TPP_enzyme_TPP-bd"/>
</dbReference>
<keyword evidence="11" id="KW-0670">Pyruvate</keyword>
<dbReference type="PANTHER" id="PTHR32154:SF0">
    <property type="entry name" value="PYRUVATE-FLAVODOXIN OXIDOREDUCTASE-RELATED"/>
    <property type="match status" value="1"/>
</dbReference>
<dbReference type="GO" id="GO:0005506">
    <property type="term" value="F:iron ion binding"/>
    <property type="evidence" value="ECO:0007669"/>
    <property type="project" value="InterPro"/>
</dbReference>
<protein>
    <submittedName>
        <fullName evidence="11">Pyruvate synthase</fullName>
    </submittedName>
</protein>
<dbReference type="Pfam" id="PF12838">
    <property type="entry name" value="Fer4_7"/>
    <property type="match status" value="1"/>
</dbReference>
<dbReference type="GO" id="GO:0051539">
    <property type="term" value="F:4 iron, 4 sulfur cluster binding"/>
    <property type="evidence" value="ECO:0007669"/>
    <property type="project" value="UniProtKB-KW"/>
</dbReference>
<dbReference type="InterPro" id="IPR019752">
    <property type="entry name" value="Pyrv/ketoisovalerate_OxRed_cat"/>
</dbReference>
<evidence type="ECO:0000313" key="12">
    <source>
        <dbReference type="Proteomes" id="UP000053676"/>
    </source>
</evidence>
<feature type="domain" description="4Fe-4S ferredoxin-type" evidence="10">
    <location>
        <begin position="762"/>
        <end position="792"/>
    </location>
</feature>
<evidence type="ECO:0000256" key="7">
    <source>
        <dbReference type="ARBA" id="ARBA00023014"/>
    </source>
</evidence>
<feature type="domain" description="4Fe-4S ferredoxin-type" evidence="10">
    <location>
        <begin position="706"/>
        <end position="735"/>
    </location>
</feature>
<dbReference type="AlphaFoldDB" id="W2TSP9"/>
<feature type="binding site" evidence="8">
    <location>
        <position position="718"/>
    </location>
    <ligand>
        <name>[4Fe-4S] cluster</name>
        <dbReference type="ChEBI" id="CHEBI:49883"/>
        <label>1</label>
    </ligand>
</feature>
<dbReference type="OrthoDB" id="6260376at2759"/>
<feature type="binding site" evidence="8">
    <location>
        <position position="721"/>
    </location>
    <ligand>
        <name>[4Fe-4S] cluster</name>
        <dbReference type="ChEBI" id="CHEBI:49883"/>
        <label>1</label>
    </ligand>
</feature>
<keyword evidence="1" id="KW-0813">Transport</keyword>
<dbReference type="KEGG" id="nai:NECAME_17272"/>
<dbReference type="InterPro" id="IPR017900">
    <property type="entry name" value="4Fe4S_Fe_S_CS"/>
</dbReference>
<dbReference type="Gene3D" id="3.30.70.20">
    <property type="match status" value="1"/>
</dbReference>
<dbReference type="GO" id="GO:0022900">
    <property type="term" value="P:electron transport chain"/>
    <property type="evidence" value="ECO:0007669"/>
    <property type="project" value="InterPro"/>
</dbReference>
<dbReference type="InterPro" id="IPR011895">
    <property type="entry name" value="Pyrv_flavodox_OxRed"/>
</dbReference>
<dbReference type="InterPro" id="IPR037112">
    <property type="entry name" value="Pyrv-flavodox_OxR_EKR_sf"/>
</dbReference>
<evidence type="ECO:0000256" key="6">
    <source>
        <dbReference type="ARBA" id="ARBA00023004"/>
    </source>
</evidence>
<dbReference type="SUPFAM" id="SSF54862">
    <property type="entry name" value="4Fe-4S ferredoxins"/>
    <property type="match status" value="1"/>
</dbReference>
<dbReference type="Gene3D" id="3.40.50.970">
    <property type="match status" value="2"/>
</dbReference>